<feature type="region of interest" description="Disordered" evidence="1">
    <location>
        <begin position="42"/>
        <end position="91"/>
    </location>
</feature>
<evidence type="ECO:0000256" key="1">
    <source>
        <dbReference type="SAM" id="MobiDB-lite"/>
    </source>
</evidence>
<comment type="caution">
    <text evidence="2">The sequence shown here is derived from an EMBL/GenBank/DDBJ whole genome shotgun (WGS) entry which is preliminary data.</text>
</comment>
<dbReference type="RefSeq" id="WP_168047672.1">
    <property type="nucleotide sequence ID" value="NZ_JAATJR010000002.1"/>
</dbReference>
<evidence type="ECO:0000313" key="2">
    <source>
        <dbReference type="EMBL" id="NKE44027.1"/>
    </source>
</evidence>
<reference evidence="2 3" key="1">
    <citation type="submission" date="2020-03" db="EMBL/GenBank/DDBJ databases">
        <title>Roseomonas selenitidurans sp. nov. isolated from soil.</title>
        <authorList>
            <person name="Liu H."/>
        </authorList>
    </citation>
    <scope>NUCLEOTIDE SEQUENCE [LARGE SCALE GENOMIC DNA]</scope>
    <source>
        <strain evidence="2 3">JCM 15073</strain>
    </source>
</reference>
<protein>
    <submittedName>
        <fullName evidence="2">Uncharacterized protein</fullName>
    </submittedName>
</protein>
<proteinExistence type="predicted"/>
<dbReference type="Proteomes" id="UP000765160">
    <property type="component" value="Unassembled WGS sequence"/>
</dbReference>
<organism evidence="2 3">
    <name type="scientific">Falsiroseomonas frigidaquae</name>
    <dbReference type="NCBI Taxonomy" id="487318"/>
    <lineage>
        <taxon>Bacteria</taxon>
        <taxon>Pseudomonadati</taxon>
        <taxon>Pseudomonadota</taxon>
        <taxon>Alphaproteobacteria</taxon>
        <taxon>Acetobacterales</taxon>
        <taxon>Roseomonadaceae</taxon>
        <taxon>Falsiroseomonas</taxon>
    </lineage>
</organism>
<accession>A0ABX1ETX3</accession>
<sequence length="91" mass="9408">MIDLACILFSSGLCLLVAFRAVQLDRLIPWFGLPGAAAEAGAVPRGTAAQRQGRRTRATPRATGAEEPAAASPAPAARPASTGWRARIDAP</sequence>
<keyword evidence="3" id="KW-1185">Reference proteome</keyword>
<evidence type="ECO:0000313" key="3">
    <source>
        <dbReference type="Proteomes" id="UP000765160"/>
    </source>
</evidence>
<name>A0ABX1ETX3_9PROT</name>
<dbReference type="EMBL" id="JAAVTX010000002">
    <property type="protein sequence ID" value="NKE44027.1"/>
    <property type="molecule type" value="Genomic_DNA"/>
</dbReference>
<feature type="compositionally biased region" description="Low complexity" evidence="1">
    <location>
        <begin position="59"/>
        <end position="83"/>
    </location>
</feature>
<gene>
    <name evidence="2" type="ORF">HB662_04525</name>
</gene>